<feature type="compositionally biased region" description="Basic and acidic residues" evidence="1">
    <location>
        <begin position="7"/>
        <end position="18"/>
    </location>
</feature>
<name>A0ABP7YL58_9ACTN</name>
<organism evidence="2 3">
    <name type="scientific">Actinomadura keratinilytica</name>
    <dbReference type="NCBI Taxonomy" id="547461"/>
    <lineage>
        <taxon>Bacteria</taxon>
        <taxon>Bacillati</taxon>
        <taxon>Actinomycetota</taxon>
        <taxon>Actinomycetes</taxon>
        <taxon>Streptosporangiales</taxon>
        <taxon>Thermomonosporaceae</taxon>
        <taxon>Actinomadura</taxon>
    </lineage>
</organism>
<comment type="caution">
    <text evidence="2">The sequence shown here is derived from an EMBL/GenBank/DDBJ whole genome shotgun (WGS) entry which is preliminary data.</text>
</comment>
<sequence length="47" mass="4931">MQLTTEQVREERTLAHGEEIDEVSGEQLTVPAGSTSGSTSAAAVVEE</sequence>
<reference evidence="3" key="1">
    <citation type="journal article" date="2019" name="Int. J. Syst. Evol. Microbiol.">
        <title>The Global Catalogue of Microorganisms (GCM) 10K type strain sequencing project: providing services to taxonomists for standard genome sequencing and annotation.</title>
        <authorList>
            <consortium name="The Broad Institute Genomics Platform"/>
            <consortium name="The Broad Institute Genome Sequencing Center for Infectious Disease"/>
            <person name="Wu L."/>
            <person name="Ma J."/>
        </authorList>
    </citation>
    <scope>NUCLEOTIDE SEQUENCE [LARGE SCALE GENOMIC DNA]</scope>
    <source>
        <strain evidence="3">JCM 17316</strain>
    </source>
</reference>
<gene>
    <name evidence="2" type="ORF">GCM10022416_22500</name>
</gene>
<keyword evidence="3" id="KW-1185">Reference proteome</keyword>
<feature type="compositionally biased region" description="Low complexity" evidence="1">
    <location>
        <begin position="32"/>
        <end position="47"/>
    </location>
</feature>
<evidence type="ECO:0000256" key="1">
    <source>
        <dbReference type="SAM" id="MobiDB-lite"/>
    </source>
</evidence>
<evidence type="ECO:0000313" key="2">
    <source>
        <dbReference type="EMBL" id="GAA4137722.1"/>
    </source>
</evidence>
<proteinExistence type="predicted"/>
<accession>A0ABP7YL58</accession>
<dbReference type="EMBL" id="BAABDO010000024">
    <property type="protein sequence ID" value="GAA4137722.1"/>
    <property type="molecule type" value="Genomic_DNA"/>
</dbReference>
<evidence type="ECO:0000313" key="3">
    <source>
        <dbReference type="Proteomes" id="UP001500266"/>
    </source>
</evidence>
<evidence type="ECO:0008006" key="4">
    <source>
        <dbReference type="Google" id="ProtNLM"/>
    </source>
</evidence>
<feature type="region of interest" description="Disordered" evidence="1">
    <location>
        <begin position="1"/>
        <end position="47"/>
    </location>
</feature>
<dbReference type="RefSeq" id="WP_345020200.1">
    <property type="nucleotide sequence ID" value="NZ_BAABDO010000024.1"/>
</dbReference>
<protein>
    <recommendedName>
        <fullName evidence="4">Albusnodin family lasso peptide</fullName>
    </recommendedName>
</protein>
<dbReference type="Proteomes" id="UP001500266">
    <property type="component" value="Unassembled WGS sequence"/>
</dbReference>